<gene>
    <name evidence="1" type="ORF">METZ01_LOCUS433383</name>
</gene>
<feature type="non-terminal residue" evidence="1">
    <location>
        <position position="265"/>
    </location>
</feature>
<name>A0A382YC16_9ZZZZ</name>
<proteinExistence type="predicted"/>
<accession>A0A382YC16</accession>
<dbReference type="AlphaFoldDB" id="A0A382YC16"/>
<protein>
    <submittedName>
        <fullName evidence="1">Uncharacterized protein</fullName>
    </submittedName>
</protein>
<dbReference type="EMBL" id="UINC01174416">
    <property type="protein sequence ID" value="SVD80529.1"/>
    <property type="molecule type" value="Genomic_DNA"/>
</dbReference>
<feature type="non-terminal residue" evidence="1">
    <location>
        <position position="1"/>
    </location>
</feature>
<reference evidence="1" key="1">
    <citation type="submission" date="2018-05" db="EMBL/GenBank/DDBJ databases">
        <authorList>
            <person name="Lanie J.A."/>
            <person name="Ng W.-L."/>
            <person name="Kazmierczak K.M."/>
            <person name="Andrzejewski T.M."/>
            <person name="Davidsen T.M."/>
            <person name="Wayne K.J."/>
            <person name="Tettelin H."/>
            <person name="Glass J.I."/>
            <person name="Rusch D."/>
            <person name="Podicherti R."/>
            <person name="Tsui H.-C.T."/>
            <person name="Winkler M.E."/>
        </authorList>
    </citation>
    <scope>NUCLEOTIDE SEQUENCE</scope>
</reference>
<evidence type="ECO:0000313" key="1">
    <source>
        <dbReference type="EMBL" id="SVD80529.1"/>
    </source>
</evidence>
<sequence length="265" mass="28529">ADDPNTANDVNDSDCCIGCVNGDGVDNSPDGTTENFGISDNHLSTTMDDDITTQAMVKVVVYDKGDYYGNGVAPNEDQSDNVWTMADHRLHKDLSAAWHLFGPALEQYDNTISFGLGGGSDGNDTDDSWWSDYGHSLGDWGSNWIIYTANGQFDNISSYQGTGYYLALATQRTMIVTGTPATIDADASGISAQPRTADGGMTCVEGELCSDTSLDVEADWTLSQGWNLVSNPLVNMVSKYHFEVCEISSGTCKTWDESVNSGWIA</sequence>
<organism evidence="1">
    <name type="scientific">marine metagenome</name>
    <dbReference type="NCBI Taxonomy" id="408172"/>
    <lineage>
        <taxon>unclassified sequences</taxon>
        <taxon>metagenomes</taxon>
        <taxon>ecological metagenomes</taxon>
    </lineage>
</organism>